<dbReference type="Gene3D" id="3.40.190.10">
    <property type="entry name" value="Periplasmic binding protein-like II"/>
    <property type="match status" value="2"/>
</dbReference>
<dbReference type="CDD" id="cd13539">
    <property type="entry name" value="PBP2_AvModA"/>
    <property type="match status" value="1"/>
</dbReference>
<keyword evidence="8" id="KW-1185">Reference proteome</keyword>
<reference evidence="7 8" key="1">
    <citation type="submission" date="2019-03" db="EMBL/GenBank/DDBJ databases">
        <title>Genomic Encyclopedia of Type Strains, Phase IV (KMG-IV): sequencing the most valuable type-strain genomes for metagenomic binning, comparative biology and taxonomic classification.</title>
        <authorList>
            <person name="Goeker M."/>
        </authorList>
    </citation>
    <scope>NUCLEOTIDE SEQUENCE [LARGE SCALE GENOMIC DNA]</scope>
    <source>
        <strain evidence="7 8">DSM 100059</strain>
    </source>
</reference>
<evidence type="ECO:0000256" key="4">
    <source>
        <dbReference type="ARBA" id="ARBA00022729"/>
    </source>
</evidence>
<dbReference type="AlphaFoldDB" id="A0A4R8DV21"/>
<proteinExistence type="inferred from homology"/>
<dbReference type="Proteomes" id="UP000294498">
    <property type="component" value="Unassembled WGS sequence"/>
</dbReference>
<accession>A0A4R8DV21</accession>
<evidence type="ECO:0000256" key="3">
    <source>
        <dbReference type="ARBA" id="ARBA00022723"/>
    </source>
</evidence>
<feature type="binding site" evidence="6">
    <location>
        <position position="61"/>
    </location>
    <ligand>
        <name>molybdate</name>
        <dbReference type="ChEBI" id="CHEBI:36264"/>
    </ligand>
</feature>
<evidence type="ECO:0000256" key="2">
    <source>
        <dbReference type="ARBA" id="ARBA00022505"/>
    </source>
</evidence>
<dbReference type="InterPro" id="IPR005950">
    <property type="entry name" value="ModA"/>
</dbReference>
<dbReference type="NCBIfam" id="TIGR01256">
    <property type="entry name" value="modA"/>
    <property type="match status" value="1"/>
</dbReference>
<dbReference type="GO" id="GO:0030973">
    <property type="term" value="F:molybdate ion binding"/>
    <property type="evidence" value="ECO:0007669"/>
    <property type="project" value="InterPro"/>
</dbReference>
<dbReference type="RefSeq" id="WP_133993742.1">
    <property type="nucleotide sequence ID" value="NZ_SODV01000001.1"/>
</dbReference>
<dbReference type="GO" id="GO:1901359">
    <property type="term" value="F:tungstate binding"/>
    <property type="evidence" value="ECO:0007669"/>
    <property type="project" value="UniProtKB-ARBA"/>
</dbReference>
<evidence type="ECO:0000313" key="7">
    <source>
        <dbReference type="EMBL" id="TDX01315.1"/>
    </source>
</evidence>
<dbReference type="OrthoDB" id="9785015at2"/>
<dbReference type="EMBL" id="SODV01000001">
    <property type="protein sequence ID" value="TDX01315.1"/>
    <property type="molecule type" value="Genomic_DNA"/>
</dbReference>
<dbReference type="GO" id="GO:0015689">
    <property type="term" value="P:molybdate ion transport"/>
    <property type="evidence" value="ECO:0007669"/>
    <property type="project" value="InterPro"/>
</dbReference>
<evidence type="ECO:0000313" key="8">
    <source>
        <dbReference type="Proteomes" id="UP000294498"/>
    </source>
</evidence>
<dbReference type="PANTHER" id="PTHR30632:SF14">
    <property type="entry name" value="TUNGSTATE_MOLYBDATE_CHROMATE-BINDING PROTEIN MODA"/>
    <property type="match status" value="1"/>
</dbReference>
<protein>
    <submittedName>
        <fullName evidence="7">Molybdate transport system substrate-binding protein</fullName>
    </submittedName>
</protein>
<feature type="binding site" evidence="6">
    <location>
        <position position="168"/>
    </location>
    <ligand>
        <name>molybdate</name>
        <dbReference type="ChEBI" id="CHEBI:36264"/>
    </ligand>
</feature>
<comment type="similarity">
    <text evidence="1">Belongs to the bacterial solute-binding protein ModA family.</text>
</comment>
<name>A0A4R8DV21_9BACT</name>
<dbReference type="Pfam" id="PF13531">
    <property type="entry name" value="SBP_bac_11"/>
    <property type="match status" value="1"/>
</dbReference>
<dbReference type="InterPro" id="IPR044084">
    <property type="entry name" value="AvModA-like_subst-bd"/>
</dbReference>
<evidence type="ECO:0000256" key="1">
    <source>
        <dbReference type="ARBA" id="ARBA00009175"/>
    </source>
</evidence>
<dbReference type="PANTHER" id="PTHR30632">
    <property type="entry name" value="MOLYBDATE-BINDING PERIPLASMIC PROTEIN"/>
    <property type="match status" value="1"/>
</dbReference>
<dbReference type="SUPFAM" id="SSF53850">
    <property type="entry name" value="Periplasmic binding protein-like II"/>
    <property type="match status" value="1"/>
</dbReference>
<dbReference type="InterPro" id="IPR050682">
    <property type="entry name" value="ModA/WtpA"/>
</dbReference>
<keyword evidence="2 6" id="KW-0500">Molybdenum</keyword>
<comment type="subunit">
    <text evidence="5">The complex is composed of two ATP-binding proteins (ModC), two transmembrane proteins (ModB) and a solute-binding protein (ModA).</text>
</comment>
<sequence>MILALLVHVLTAGVAQPGHPAAQQPVLVAAAADLRYAMDTLVATYERAHPGAQIQVSYGSSGNFYEQIRNGGPFDLFFSADMDYVRHLKDDGKVSGDVRRYALGHLVLWSLRLDPSVKKMALLTDPSVKKIAIANPAHAPYGKRAVESLQYYKVYDQVQDKLVMGENISQTAQFAATGSADVGLIALSLALSPTMKDGHYWEVPAESHGLLEQGYALLDHGKDNATARDFAAFMETPAAKTVLKRFGFQ</sequence>
<keyword evidence="3 6" id="KW-0479">Metal-binding</keyword>
<dbReference type="PIRSF" id="PIRSF004846">
    <property type="entry name" value="ModA"/>
    <property type="match status" value="1"/>
</dbReference>
<comment type="caution">
    <text evidence="7">The sequence shown here is derived from an EMBL/GenBank/DDBJ whole genome shotgun (WGS) entry which is preliminary data.</text>
</comment>
<evidence type="ECO:0000256" key="6">
    <source>
        <dbReference type="PIRSR" id="PIRSR004846-1"/>
    </source>
</evidence>
<evidence type="ECO:0000256" key="5">
    <source>
        <dbReference type="ARBA" id="ARBA00062515"/>
    </source>
</evidence>
<dbReference type="FunFam" id="3.40.190.10:FF:000035">
    <property type="entry name" value="Molybdate ABC transporter substrate-binding protein"/>
    <property type="match status" value="1"/>
</dbReference>
<dbReference type="GO" id="GO:0046872">
    <property type="term" value="F:metal ion binding"/>
    <property type="evidence" value="ECO:0007669"/>
    <property type="project" value="UniProtKB-KW"/>
</dbReference>
<organism evidence="7 8">
    <name type="scientific">Dinghuibacter silviterrae</name>
    <dbReference type="NCBI Taxonomy" id="1539049"/>
    <lineage>
        <taxon>Bacteria</taxon>
        <taxon>Pseudomonadati</taxon>
        <taxon>Bacteroidota</taxon>
        <taxon>Chitinophagia</taxon>
        <taxon>Chitinophagales</taxon>
        <taxon>Chitinophagaceae</taxon>
        <taxon>Dinghuibacter</taxon>
    </lineage>
</organism>
<keyword evidence="4" id="KW-0732">Signal</keyword>
<gene>
    <name evidence="7" type="ORF">EDB95_2348</name>
</gene>